<keyword evidence="2" id="KW-0554">One-carbon metabolism</keyword>
<dbReference type="PANTHER" id="PTHR43639">
    <property type="entry name" value="OXIDOREDUCTASE, SHORT-CHAIN DEHYDROGENASE/REDUCTASE FAMILY (AFU_ORTHOLOGUE AFUA_5G02870)"/>
    <property type="match status" value="1"/>
</dbReference>
<dbReference type="InterPro" id="IPR020904">
    <property type="entry name" value="Sc_DH/Rdtase_CS"/>
</dbReference>
<evidence type="ECO:0000256" key="1">
    <source>
        <dbReference type="ARBA" id="ARBA00012856"/>
    </source>
</evidence>
<proteinExistence type="inferred from homology"/>
<keyword evidence="3" id="KW-0521">NADP</keyword>
<comment type="catalytic activity">
    <reaction evidence="11">
        <text>7,8-dihydromonapterin + NADPH + H(+) = 5,6,7,8-tetrahydromonapterin + NADP(+)</text>
        <dbReference type="Rhea" id="RHEA:34847"/>
        <dbReference type="ChEBI" id="CHEBI:15378"/>
        <dbReference type="ChEBI" id="CHEBI:57783"/>
        <dbReference type="ChEBI" id="CHEBI:58349"/>
        <dbReference type="ChEBI" id="CHEBI:71175"/>
        <dbReference type="ChEBI" id="CHEBI:71177"/>
        <dbReference type="EC" id="1.5.1.50"/>
    </reaction>
</comment>
<dbReference type="NCBIfam" id="NF005066">
    <property type="entry name" value="PRK06483.1"/>
    <property type="match status" value="1"/>
</dbReference>
<comment type="catalytic activity">
    <reaction evidence="10">
        <text>(6S)-5,6,7,8-tetrahydrofolate + NADP(+) = 7,8-dihydrofolate + NADPH + H(+)</text>
        <dbReference type="Rhea" id="RHEA:15009"/>
        <dbReference type="ChEBI" id="CHEBI:15378"/>
        <dbReference type="ChEBI" id="CHEBI:57451"/>
        <dbReference type="ChEBI" id="CHEBI:57453"/>
        <dbReference type="ChEBI" id="CHEBI:57783"/>
        <dbReference type="ChEBI" id="CHEBI:58349"/>
        <dbReference type="EC" id="1.5.1.3"/>
    </reaction>
</comment>
<accession>A0ABT7SN96</accession>
<organism evidence="12 13">
    <name type="scientific">Thiopseudomonas acetoxidans</name>
    <dbReference type="NCBI Taxonomy" id="3041622"/>
    <lineage>
        <taxon>Bacteria</taxon>
        <taxon>Pseudomonadati</taxon>
        <taxon>Pseudomonadota</taxon>
        <taxon>Gammaproteobacteria</taxon>
        <taxon>Pseudomonadales</taxon>
        <taxon>Pseudomonadaceae</taxon>
        <taxon>Thiopseudomonas</taxon>
    </lineage>
</organism>
<dbReference type="Pfam" id="PF00106">
    <property type="entry name" value="adh_short"/>
    <property type="match status" value="1"/>
</dbReference>
<keyword evidence="13" id="KW-1185">Reference proteome</keyword>
<evidence type="ECO:0000256" key="7">
    <source>
        <dbReference type="ARBA" id="ARBA00039145"/>
    </source>
</evidence>
<evidence type="ECO:0000256" key="5">
    <source>
        <dbReference type="ARBA" id="ARBA00037508"/>
    </source>
</evidence>
<evidence type="ECO:0000256" key="9">
    <source>
        <dbReference type="ARBA" id="ARBA00042299"/>
    </source>
</evidence>
<evidence type="ECO:0000256" key="3">
    <source>
        <dbReference type="ARBA" id="ARBA00022857"/>
    </source>
</evidence>
<reference evidence="12 13" key="1">
    <citation type="submission" date="2023-06" db="EMBL/GenBank/DDBJ databases">
        <title>Thiopseudomonas sp. CY1220 draft genome sequence.</title>
        <authorList>
            <person name="Zhao G."/>
            <person name="An M."/>
        </authorList>
    </citation>
    <scope>NUCLEOTIDE SEQUENCE [LARGE SCALE GENOMIC DNA]</scope>
    <source>
        <strain evidence="12 13">CY1220</strain>
    </source>
</reference>
<evidence type="ECO:0000313" key="12">
    <source>
        <dbReference type="EMBL" id="MDM7857042.1"/>
    </source>
</evidence>
<dbReference type="InterPro" id="IPR036291">
    <property type="entry name" value="NAD(P)-bd_dom_sf"/>
</dbReference>
<keyword evidence="4 12" id="KW-0560">Oxidoreductase</keyword>
<evidence type="ECO:0000256" key="8">
    <source>
        <dbReference type="ARBA" id="ARBA00039631"/>
    </source>
</evidence>
<evidence type="ECO:0000256" key="6">
    <source>
        <dbReference type="ARBA" id="ARBA00038212"/>
    </source>
</evidence>
<dbReference type="PROSITE" id="PS00061">
    <property type="entry name" value="ADH_SHORT"/>
    <property type="match status" value="1"/>
</dbReference>
<dbReference type="PRINTS" id="PR00081">
    <property type="entry name" value="GDHRDH"/>
</dbReference>
<dbReference type="Proteomes" id="UP001241056">
    <property type="component" value="Unassembled WGS sequence"/>
</dbReference>
<dbReference type="EC" id="1.5.1.3" evidence="1"/>
<evidence type="ECO:0000313" key="13">
    <source>
        <dbReference type="Proteomes" id="UP001241056"/>
    </source>
</evidence>
<gene>
    <name evidence="12" type="primary">folM</name>
    <name evidence="12" type="ORF">QEZ41_01920</name>
</gene>
<comment type="caution">
    <text evidence="12">The sequence shown here is derived from an EMBL/GenBank/DDBJ whole genome shotgun (WGS) entry which is preliminary data.</text>
</comment>
<dbReference type="RefSeq" id="WP_289409670.1">
    <property type="nucleotide sequence ID" value="NZ_JAUCDY010000001.1"/>
</dbReference>
<evidence type="ECO:0000256" key="10">
    <source>
        <dbReference type="ARBA" id="ARBA00048873"/>
    </source>
</evidence>
<dbReference type="SUPFAM" id="SSF51735">
    <property type="entry name" value="NAD(P)-binding Rossmann-fold domains"/>
    <property type="match status" value="1"/>
</dbReference>
<dbReference type="Gene3D" id="3.40.50.720">
    <property type="entry name" value="NAD(P)-binding Rossmann-like Domain"/>
    <property type="match status" value="1"/>
</dbReference>
<evidence type="ECO:0000256" key="11">
    <source>
        <dbReference type="ARBA" id="ARBA00049376"/>
    </source>
</evidence>
<dbReference type="PANTHER" id="PTHR43639:SF6">
    <property type="entry name" value="DIHYDROMONAPTERIN REDUCTASE"/>
    <property type="match status" value="1"/>
</dbReference>
<name>A0ABT7SN96_9GAMM</name>
<dbReference type="EMBL" id="JAUCDY010000001">
    <property type="protein sequence ID" value="MDM7857042.1"/>
    <property type="molecule type" value="Genomic_DNA"/>
</dbReference>
<sequence length="235" mass="25891">MQQAAPILITGAAQRIGLHCAKRLVADGYSVIISYRSEHEQLEQLTQLGVTCIQADFSCEASILVFIEQIKRHTSNLRAIIHNASMWQADNHPSASQPLSQLFHVHMLAPYMINLACAPLLEQSPIADIIHISDDVTRRGSSKRIAYSATKAGMDNMTLSFAARFAPKIKVNTIAPALIMQHPSDAEPYLQQAKNKSVMQTIPGPNVVYQTIKYLLDCPYTTGTTLTLNGGRHLL</sequence>
<evidence type="ECO:0000256" key="2">
    <source>
        <dbReference type="ARBA" id="ARBA00022563"/>
    </source>
</evidence>
<protein>
    <recommendedName>
        <fullName evidence="8">Dihydromonapterin reductase</fullName>
        <ecNumber evidence="1">1.5.1.3</ecNumber>
        <ecNumber evidence="7">1.5.1.50</ecNumber>
    </recommendedName>
    <alternativeName>
        <fullName evidence="9">Dihydrofolate reductase</fullName>
    </alternativeName>
</protein>
<dbReference type="EC" id="1.5.1.50" evidence="7"/>
<comment type="function">
    <text evidence="5">Catalyzes the reduction of dihydromonapterin to tetrahydromonapterin. Also has lower activity with dihydrofolate.</text>
</comment>
<dbReference type="InterPro" id="IPR002347">
    <property type="entry name" value="SDR_fam"/>
</dbReference>
<dbReference type="GO" id="GO:0016491">
    <property type="term" value="F:oxidoreductase activity"/>
    <property type="evidence" value="ECO:0007669"/>
    <property type="project" value="UniProtKB-KW"/>
</dbReference>
<comment type="similarity">
    <text evidence="6">Belongs to the short-chain dehydrogenases/reductases (SDR) family. FolM subfamily.</text>
</comment>
<evidence type="ECO:0000256" key="4">
    <source>
        <dbReference type="ARBA" id="ARBA00023002"/>
    </source>
</evidence>